<organism evidence="5 6">
    <name type="scientific">Diploptera punctata</name>
    <name type="common">Pacific beetle cockroach</name>
    <dbReference type="NCBI Taxonomy" id="6984"/>
    <lineage>
        <taxon>Eukaryota</taxon>
        <taxon>Metazoa</taxon>
        <taxon>Ecdysozoa</taxon>
        <taxon>Arthropoda</taxon>
        <taxon>Hexapoda</taxon>
        <taxon>Insecta</taxon>
        <taxon>Pterygota</taxon>
        <taxon>Neoptera</taxon>
        <taxon>Polyneoptera</taxon>
        <taxon>Dictyoptera</taxon>
        <taxon>Blattodea</taxon>
        <taxon>Blaberoidea</taxon>
        <taxon>Blaberidae</taxon>
        <taxon>Diplopterinae</taxon>
        <taxon>Diploptera</taxon>
    </lineage>
</organism>
<reference evidence="5" key="1">
    <citation type="journal article" date="2023" name="IScience">
        <title>Live-bearing cockroach genome reveals convergent evolutionary mechanisms linked to viviparity in insects and beyond.</title>
        <authorList>
            <person name="Fouks B."/>
            <person name="Harrison M.C."/>
            <person name="Mikhailova A.A."/>
            <person name="Marchal E."/>
            <person name="English S."/>
            <person name="Carruthers M."/>
            <person name="Jennings E.C."/>
            <person name="Chiamaka E.L."/>
            <person name="Frigard R.A."/>
            <person name="Pippel M."/>
            <person name="Attardo G.M."/>
            <person name="Benoit J.B."/>
            <person name="Bornberg-Bauer E."/>
            <person name="Tobe S.S."/>
        </authorList>
    </citation>
    <scope>NUCLEOTIDE SEQUENCE</scope>
    <source>
        <strain evidence="5">Stay&amp;Tobe</strain>
    </source>
</reference>
<evidence type="ECO:0000313" key="5">
    <source>
        <dbReference type="EMBL" id="KAJ9595457.1"/>
    </source>
</evidence>
<dbReference type="SMART" id="SM00042">
    <property type="entry name" value="CUB"/>
    <property type="match status" value="1"/>
</dbReference>
<name>A0AAD8ABV8_DIPPU</name>
<sequence>MDLFRKEENSEYGIHRPSKWHQPCMATHRDDICGISNGRRLYLELGEHGILTATNVNSIHSPRSQQIFSSGNLSSHEQCSLELVTCPACIVTITFHHLDLPHHCGGGNMLMDTACRCDYIWLSEPPLEDVSGAPFCGLLSTSSAASSPLKYRSQTRSLAINLLYSEPHKHAFTLEYTAERNRHVIEGSPGGGVVTSNISHSGILMSPFFPAQYPRDLGTEYVIKCLSENNSTCRVRIVFRDFQIATGSIMEFYDWNGQRLDVISGALFRPPVILTTGPSLLVRFYANGGTGLGYKAVYSFITENFHENVVVPITDCGGYVENMGGAITMMNMVEQGIKTYDCIWLIRPPKNYLHLRTHLYLKVATFRDM</sequence>
<dbReference type="SUPFAM" id="SSF49854">
    <property type="entry name" value="Spermadhesin, CUB domain"/>
    <property type="match status" value="2"/>
</dbReference>
<reference evidence="5" key="2">
    <citation type="submission" date="2023-05" db="EMBL/GenBank/DDBJ databases">
        <authorList>
            <person name="Fouks B."/>
        </authorList>
    </citation>
    <scope>NUCLEOTIDE SEQUENCE</scope>
    <source>
        <strain evidence="5">Stay&amp;Tobe</strain>
        <tissue evidence="5">Testes</tissue>
    </source>
</reference>
<dbReference type="AlphaFoldDB" id="A0AAD8ABV8"/>
<dbReference type="Proteomes" id="UP001233999">
    <property type="component" value="Unassembled WGS sequence"/>
</dbReference>
<comment type="caution">
    <text evidence="5">The sequence shown here is derived from an EMBL/GenBank/DDBJ whole genome shotgun (WGS) entry which is preliminary data.</text>
</comment>
<dbReference type="PROSITE" id="PS01180">
    <property type="entry name" value="CUB"/>
    <property type="match status" value="1"/>
</dbReference>
<dbReference type="EMBL" id="JASPKZ010002337">
    <property type="protein sequence ID" value="KAJ9595457.1"/>
    <property type="molecule type" value="Genomic_DNA"/>
</dbReference>
<dbReference type="Gene3D" id="2.60.120.290">
    <property type="entry name" value="Spermadhesin, CUB domain"/>
    <property type="match status" value="2"/>
</dbReference>
<evidence type="ECO:0000256" key="1">
    <source>
        <dbReference type="ARBA" id="ARBA00022737"/>
    </source>
</evidence>
<protein>
    <recommendedName>
        <fullName evidence="4">CUB domain-containing protein</fullName>
    </recommendedName>
</protein>
<feature type="domain" description="CUB" evidence="4">
    <location>
        <begin position="190"/>
        <end position="301"/>
    </location>
</feature>
<gene>
    <name evidence="5" type="ORF">L9F63_013368</name>
</gene>
<evidence type="ECO:0000259" key="4">
    <source>
        <dbReference type="PROSITE" id="PS01180"/>
    </source>
</evidence>
<comment type="caution">
    <text evidence="3">Lacks conserved residue(s) required for the propagation of feature annotation.</text>
</comment>
<dbReference type="CDD" id="cd00041">
    <property type="entry name" value="CUB"/>
    <property type="match status" value="1"/>
</dbReference>
<keyword evidence="6" id="KW-1185">Reference proteome</keyword>
<evidence type="ECO:0000256" key="2">
    <source>
        <dbReference type="ARBA" id="ARBA00023157"/>
    </source>
</evidence>
<proteinExistence type="predicted"/>
<evidence type="ECO:0000256" key="3">
    <source>
        <dbReference type="PROSITE-ProRule" id="PRU00059"/>
    </source>
</evidence>
<keyword evidence="2" id="KW-1015">Disulfide bond</keyword>
<keyword evidence="1" id="KW-0677">Repeat</keyword>
<evidence type="ECO:0000313" key="6">
    <source>
        <dbReference type="Proteomes" id="UP001233999"/>
    </source>
</evidence>
<accession>A0AAD8ABV8</accession>
<dbReference type="PANTHER" id="PTHR24251">
    <property type="entry name" value="OVOCHYMASE-RELATED"/>
    <property type="match status" value="1"/>
</dbReference>
<dbReference type="InterPro" id="IPR035914">
    <property type="entry name" value="Sperma_CUB_dom_sf"/>
</dbReference>
<feature type="non-terminal residue" evidence="5">
    <location>
        <position position="369"/>
    </location>
</feature>
<dbReference type="InterPro" id="IPR000859">
    <property type="entry name" value="CUB_dom"/>
</dbReference>